<evidence type="ECO:0000313" key="6">
    <source>
        <dbReference type="Proteomes" id="UP000560000"/>
    </source>
</evidence>
<organism evidence="3 5">
    <name type="scientific">Oleiagrimonas soli</name>
    <dbReference type="NCBI Taxonomy" id="1543381"/>
    <lineage>
        <taxon>Bacteria</taxon>
        <taxon>Pseudomonadati</taxon>
        <taxon>Pseudomonadota</taxon>
        <taxon>Gammaproteobacteria</taxon>
        <taxon>Lysobacterales</taxon>
        <taxon>Rhodanobacteraceae</taxon>
        <taxon>Oleiagrimonas</taxon>
    </lineage>
</organism>
<evidence type="ECO:0000313" key="4">
    <source>
        <dbReference type="EMBL" id="MBB6185492.1"/>
    </source>
</evidence>
<keyword evidence="1" id="KW-0472">Membrane</keyword>
<dbReference type="OrthoDB" id="9838878at2"/>
<evidence type="ECO:0000256" key="1">
    <source>
        <dbReference type="SAM" id="Phobius"/>
    </source>
</evidence>
<keyword evidence="1" id="KW-1133">Transmembrane helix</keyword>
<keyword evidence="1" id="KW-0812">Transmembrane</keyword>
<dbReference type="EMBL" id="JROI01000014">
    <property type="protein sequence ID" value="KGI76998.1"/>
    <property type="molecule type" value="Genomic_DNA"/>
</dbReference>
<feature type="chain" id="PRO_5035986835" description="Lipoprotein" evidence="2">
    <location>
        <begin position="29"/>
        <end position="177"/>
    </location>
</feature>
<dbReference type="AlphaFoldDB" id="A0A099CSP4"/>
<dbReference type="EMBL" id="JACHET010000001">
    <property type="protein sequence ID" value="MBB6185492.1"/>
    <property type="molecule type" value="Genomic_DNA"/>
</dbReference>
<dbReference type="RefSeq" id="WP_043102135.1">
    <property type="nucleotide sequence ID" value="NZ_JACHET010000001.1"/>
</dbReference>
<name>A0A099CSP4_9GAMM</name>
<evidence type="ECO:0000313" key="3">
    <source>
        <dbReference type="EMBL" id="KGI76998.1"/>
    </source>
</evidence>
<gene>
    <name evidence="4" type="ORF">HNQ86_002837</name>
    <name evidence="3" type="ORF">LF63_0112050</name>
</gene>
<dbReference type="HOGENOM" id="CLU_1516422_0_0_6"/>
<comment type="caution">
    <text evidence="3">The sequence shown here is derived from an EMBL/GenBank/DDBJ whole genome shotgun (WGS) entry which is preliminary data.</text>
</comment>
<feature type="transmembrane region" description="Helical" evidence="1">
    <location>
        <begin position="145"/>
        <end position="168"/>
    </location>
</feature>
<reference evidence="4 6" key="2">
    <citation type="submission" date="2020-08" db="EMBL/GenBank/DDBJ databases">
        <title>Genomic Encyclopedia of Type Strains, Phase IV (KMG-IV): sequencing the most valuable type-strain genomes for metagenomic binning, comparative biology and taxonomic classification.</title>
        <authorList>
            <person name="Goeker M."/>
        </authorList>
    </citation>
    <scope>NUCLEOTIDE SEQUENCE [LARGE SCALE GENOMIC DNA]</scope>
    <source>
        <strain evidence="4 6">DSM 107085</strain>
    </source>
</reference>
<keyword evidence="5" id="KW-1185">Reference proteome</keyword>
<accession>A0A099CSP4</accession>
<dbReference type="PROSITE" id="PS51257">
    <property type="entry name" value="PROKAR_LIPOPROTEIN"/>
    <property type="match status" value="1"/>
</dbReference>
<dbReference type="STRING" id="1543381.LF63_0112050"/>
<dbReference type="Proteomes" id="UP000029708">
    <property type="component" value="Unassembled WGS sequence"/>
</dbReference>
<keyword evidence="2" id="KW-0732">Signal</keyword>
<protein>
    <recommendedName>
        <fullName evidence="7">Lipoprotein</fullName>
    </recommendedName>
</protein>
<reference evidence="3 5" key="1">
    <citation type="submission" date="2014-09" db="EMBL/GenBank/DDBJ databases">
        <title>Xanthomonadaceae 3.5X direct submission.</title>
        <authorList>
            <person name="Fang T."/>
            <person name="Wang H."/>
        </authorList>
    </citation>
    <scope>NUCLEOTIDE SEQUENCE [LARGE SCALE GENOMIC DNA]</scope>
    <source>
        <strain evidence="3 5">3.5X</strain>
    </source>
</reference>
<evidence type="ECO:0008006" key="7">
    <source>
        <dbReference type="Google" id="ProtNLM"/>
    </source>
</evidence>
<evidence type="ECO:0000313" key="5">
    <source>
        <dbReference type="Proteomes" id="UP000029708"/>
    </source>
</evidence>
<evidence type="ECO:0000256" key="2">
    <source>
        <dbReference type="SAM" id="SignalP"/>
    </source>
</evidence>
<proteinExistence type="predicted"/>
<feature type="signal peptide" evidence="2">
    <location>
        <begin position="1"/>
        <end position="28"/>
    </location>
</feature>
<dbReference type="Proteomes" id="UP000560000">
    <property type="component" value="Unassembled WGS sequence"/>
</dbReference>
<sequence length="177" mass="19745">MKTPPRLPLLLATLLVCTLSACSMQKLAERITPNGDLALVHALFTDLRAGHTEAARAHFDKQREPSEKTLDTLAAMLAETPNPELVGANVTKQNSNPWQTTLTYQFGHGEQVRTLMLHIDGTNGHRRIDTLLIGNGPDMHALMRIVTWVFVGLLIVLAAVAVLVIWLVRRNRRQYPR</sequence>